<dbReference type="GO" id="GO:0000785">
    <property type="term" value="C:chromatin"/>
    <property type="evidence" value="ECO:0007669"/>
    <property type="project" value="TreeGrafter"/>
</dbReference>
<evidence type="ECO:0000256" key="2">
    <source>
        <dbReference type="ARBA" id="ARBA00022723"/>
    </source>
</evidence>
<keyword evidence="5" id="KW-0862">Zinc</keyword>
<feature type="compositionally biased region" description="Basic and acidic residues" evidence="8">
    <location>
        <begin position="9"/>
        <end position="20"/>
    </location>
</feature>
<dbReference type="GO" id="GO:0000978">
    <property type="term" value="F:RNA polymerase II cis-regulatory region sequence-specific DNA binding"/>
    <property type="evidence" value="ECO:0007669"/>
    <property type="project" value="InterPro"/>
</dbReference>
<dbReference type="EMBL" id="MLKD01000027">
    <property type="protein sequence ID" value="OQE15636.1"/>
    <property type="molecule type" value="Genomic_DNA"/>
</dbReference>
<comment type="subcellular location">
    <subcellularLocation>
        <location evidence="1">Nucleus</location>
    </subcellularLocation>
</comment>
<evidence type="ECO:0000256" key="3">
    <source>
        <dbReference type="ARBA" id="ARBA00022737"/>
    </source>
</evidence>
<dbReference type="InterPro" id="IPR036236">
    <property type="entry name" value="Znf_C2H2_sf"/>
</dbReference>
<dbReference type="GO" id="GO:0008270">
    <property type="term" value="F:zinc ion binding"/>
    <property type="evidence" value="ECO:0007669"/>
    <property type="project" value="UniProtKB-KW"/>
</dbReference>
<dbReference type="PROSITE" id="PS00028">
    <property type="entry name" value="ZINC_FINGER_C2H2_1"/>
    <property type="match status" value="2"/>
</dbReference>
<organism evidence="10 11">
    <name type="scientific">Penicillium steckii</name>
    <dbReference type="NCBI Taxonomy" id="303698"/>
    <lineage>
        <taxon>Eukaryota</taxon>
        <taxon>Fungi</taxon>
        <taxon>Dikarya</taxon>
        <taxon>Ascomycota</taxon>
        <taxon>Pezizomycotina</taxon>
        <taxon>Eurotiomycetes</taxon>
        <taxon>Eurotiomycetidae</taxon>
        <taxon>Eurotiales</taxon>
        <taxon>Aspergillaceae</taxon>
        <taxon>Penicillium</taxon>
    </lineage>
</organism>
<dbReference type="PROSITE" id="PS50157">
    <property type="entry name" value="ZINC_FINGER_C2H2_2"/>
    <property type="match status" value="2"/>
</dbReference>
<dbReference type="STRING" id="303698.A0A1V6SNS8"/>
<dbReference type="InterPro" id="IPR013087">
    <property type="entry name" value="Znf_C2H2_type"/>
</dbReference>
<dbReference type="AlphaFoldDB" id="A0A1V6SNS8"/>
<dbReference type="OrthoDB" id="654211at2759"/>
<dbReference type="GO" id="GO:0000981">
    <property type="term" value="F:DNA-binding transcription factor activity, RNA polymerase II-specific"/>
    <property type="evidence" value="ECO:0007669"/>
    <property type="project" value="InterPro"/>
</dbReference>
<dbReference type="Pfam" id="PF00096">
    <property type="entry name" value="zf-C2H2"/>
    <property type="match status" value="2"/>
</dbReference>
<dbReference type="GO" id="GO:0006351">
    <property type="term" value="P:DNA-templated transcription"/>
    <property type="evidence" value="ECO:0007669"/>
    <property type="project" value="InterPro"/>
</dbReference>
<evidence type="ECO:0000256" key="8">
    <source>
        <dbReference type="SAM" id="MobiDB-lite"/>
    </source>
</evidence>
<evidence type="ECO:0000259" key="9">
    <source>
        <dbReference type="PROSITE" id="PS50157"/>
    </source>
</evidence>
<proteinExistence type="predicted"/>
<dbReference type="SUPFAM" id="SSF57667">
    <property type="entry name" value="beta-beta-alpha zinc fingers"/>
    <property type="match status" value="1"/>
</dbReference>
<dbReference type="Gene3D" id="3.30.160.60">
    <property type="entry name" value="Classic Zinc Finger"/>
    <property type="match status" value="2"/>
</dbReference>
<evidence type="ECO:0000313" key="11">
    <source>
        <dbReference type="Proteomes" id="UP000191285"/>
    </source>
</evidence>
<reference evidence="11" key="1">
    <citation type="journal article" date="2017" name="Nat. Microbiol.">
        <title>Global analysis of biosynthetic gene clusters reveals vast potential of secondary metabolite production in Penicillium species.</title>
        <authorList>
            <person name="Nielsen J.C."/>
            <person name="Grijseels S."/>
            <person name="Prigent S."/>
            <person name="Ji B."/>
            <person name="Dainat J."/>
            <person name="Nielsen K.F."/>
            <person name="Frisvad J.C."/>
            <person name="Workman M."/>
            <person name="Nielsen J."/>
        </authorList>
    </citation>
    <scope>NUCLEOTIDE SEQUENCE [LARGE SCALE GENOMIC DNA]</scope>
    <source>
        <strain evidence="11">IBT 24891</strain>
    </source>
</reference>
<dbReference type="GO" id="GO:0005634">
    <property type="term" value="C:nucleus"/>
    <property type="evidence" value="ECO:0007669"/>
    <property type="project" value="UniProtKB-SubCell"/>
</dbReference>
<evidence type="ECO:0000256" key="6">
    <source>
        <dbReference type="ARBA" id="ARBA00023242"/>
    </source>
</evidence>
<keyword evidence="3" id="KW-0677">Repeat</keyword>
<feature type="domain" description="C2H2-type" evidence="9">
    <location>
        <begin position="70"/>
        <end position="93"/>
    </location>
</feature>
<sequence>MPPKKRTKREPVKQREKNPVEDSEAQNSGGYSGRPEKDARAFRCQFCAKAFYRKEHLQRHERLHTKEKPFQCTICLVGFPRRDLLARHVRMNHDKAFSNAETGESHVDSGNNLSREKTTCDVVNNVSPSKFRTPNRDNFHDAPAGFTIDQTLTDGSFMPFTPSTSTLFERSLGDSDILPLGATATTTLQLPSAQQANGFSDFDLFIDGINGTYDDGVSSFFVDQPILPSPSAPLFPNIASRSQGHDTISPNSRSDRIIAPEPRLFDEFTYTLPTLESSQNSRKEPGRVTQQDWELILSEVEKFDGVLPRGFVLPSRHTLTRYVNTYLAGFHHHLPFIHFPTFSTAKCPVELLLAMATIGAISAFDKTNASMLFRSSLAICRERLDGRKKERRDTIFASQRDSSALRTKYGANHASNTAAMTESEPNTPKEKDCRFKLLPLAQALLILMAMATWGNSETIFDEAIGIQHMLVNYMRTEKLLDPQTLSEHSNWETWIQEEGFRRTVSIIFCFFVFHTIVYDTPPVILNSELNIHLPSREKDWEAKSEGEWRKAQEYHKAEPHFQSKFASLFSSQPNLEGQCSSLGSYTLILALIQHIYFLRAAAKRRPEHEQEISLTDMTEVESALRNWQNGWNQDPESFLGPGSPLGPISFNATALLRIAYIRLNVDLGPWRALNTHDPHDIAVSIDRSPPLATNPRLTRAVLYSAHALSIPVKIGVNIVAHNQAFSWSLQHSLCALECAFIISKWLIAVQPRLSGGTIDEEETRLYAYIEDMVIEAEAGGEFGTASSDLCTRVVSIWARILSGTAHWNVVRMIGNILEAYAQILERRHC</sequence>
<evidence type="ECO:0000256" key="1">
    <source>
        <dbReference type="ARBA" id="ARBA00004123"/>
    </source>
</evidence>
<dbReference type="SMART" id="SM00355">
    <property type="entry name" value="ZnF_C2H2"/>
    <property type="match status" value="2"/>
</dbReference>
<accession>A0A1V6SNS8</accession>
<dbReference type="CDD" id="cd12148">
    <property type="entry name" value="fungal_TF_MHR"/>
    <property type="match status" value="1"/>
</dbReference>
<feature type="region of interest" description="Disordered" evidence="8">
    <location>
        <begin position="1"/>
        <end position="36"/>
    </location>
</feature>
<dbReference type="PANTHER" id="PTHR40626">
    <property type="entry name" value="MIP31509P"/>
    <property type="match status" value="1"/>
</dbReference>
<name>A0A1V6SNS8_9EURO</name>
<evidence type="ECO:0000313" key="10">
    <source>
        <dbReference type="EMBL" id="OQE15636.1"/>
    </source>
</evidence>
<dbReference type="InterPro" id="IPR007219">
    <property type="entry name" value="XnlR_reg_dom"/>
</dbReference>
<dbReference type="PANTHER" id="PTHR40626:SF10">
    <property type="entry name" value="C2H2-TYPE DOMAIN-CONTAINING PROTEIN"/>
    <property type="match status" value="1"/>
</dbReference>
<keyword evidence="6" id="KW-0539">Nucleus</keyword>
<evidence type="ECO:0000256" key="5">
    <source>
        <dbReference type="ARBA" id="ARBA00022833"/>
    </source>
</evidence>
<gene>
    <name evidence="10" type="ORF">PENSTE_c027G06664</name>
</gene>
<comment type="caution">
    <text evidence="10">The sequence shown here is derived from an EMBL/GenBank/DDBJ whole genome shotgun (WGS) entry which is preliminary data.</text>
</comment>
<dbReference type="Pfam" id="PF04082">
    <property type="entry name" value="Fungal_trans"/>
    <property type="match status" value="1"/>
</dbReference>
<keyword evidence="4 7" id="KW-0863">Zinc-finger</keyword>
<evidence type="ECO:0000256" key="4">
    <source>
        <dbReference type="ARBA" id="ARBA00022771"/>
    </source>
</evidence>
<keyword evidence="11" id="KW-1185">Reference proteome</keyword>
<protein>
    <recommendedName>
        <fullName evidence="9">C2H2-type domain-containing protein</fullName>
    </recommendedName>
</protein>
<feature type="domain" description="C2H2-type" evidence="9">
    <location>
        <begin position="42"/>
        <end position="69"/>
    </location>
</feature>
<dbReference type="InterPro" id="IPR051059">
    <property type="entry name" value="VerF-like"/>
</dbReference>
<keyword evidence="2" id="KW-0479">Metal-binding</keyword>
<evidence type="ECO:0000256" key="7">
    <source>
        <dbReference type="PROSITE-ProRule" id="PRU00042"/>
    </source>
</evidence>
<dbReference type="Proteomes" id="UP000191285">
    <property type="component" value="Unassembled WGS sequence"/>
</dbReference>